<evidence type="ECO:0000313" key="1">
    <source>
        <dbReference type="EMBL" id="BDW84905.1"/>
    </source>
</evidence>
<keyword evidence="2" id="KW-1185">Reference proteome</keyword>
<proteinExistence type="predicted"/>
<reference evidence="1 2" key="1">
    <citation type="submission" date="2023-01" db="EMBL/GenBank/DDBJ databases">
        <title>Complete genome sequence of Roseicyclus marinus strain Dej080120_10.</title>
        <authorList>
            <person name="Ueki S."/>
            <person name="Maruyama F."/>
        </authorList>
    </citation>
    <scope>NUCLEOTIDE SEQUENCE [LARGE SCALE GENOMIC DNA]</scope>
    <source>
        <strain evidence="1 2">Dej080120_10</strain>
    </source>
</reference>
<sequence>MQLARLGEMRPSRLSFVPQLLRRLSLSGRALERRVFTCDAAGHGRAVYGIGIGGRSYALVAVSGGDGIGVALHDGVPDSLALARLFDELGGDGPFRASERELCVARLQRDEGSWTRVVAALSQGAQPAPIPEGGALVWTGAVLASGKAGTTDRDLIEDRPELHAPYQAELLMLWLARILARDLCEAMARDRGGAGAVALEEAGARALGVGLWAGLGMAAFAVNHPCLFNTWMMAREEALGRVRALETAGEAEWRQVAARIAAPDFEGRAALIGRMAAGPAARAPWADLARWADGALPIAAQEVLASAMLEPHGVLVDGLGHCMSDRLDRDYRIDGAMAVGRVRGLIAGVHGWALERDWSQVSMTALAWSMTGEEQDPRLGARDGGPGAPFELPLAVVHDAVRAWRDLGLYPDETPVAQVLLDHPDHRAAIRRAQIAAFAPYAEIRENLIDADMRPALLIRAMLAFLGAEVRQGHEADRVAARVFGGAPCPVARLAAP</sequence>
<name>A0AA48H4Y8_9RHOB</name>
<accession>A0AA48H4Y8</accession>
<dbReference type="EMBL" id="AP027266">
    <property type="protein sequence ID" value="BDW84905.1"/>
    <property type="molecule type" value="Genomic_DNA"/>
</dbReference>
<dbReference type="Proteomes" id="UP001337723">
    <property type="component" value="Chromosome"/>
</dbReference>
<protein>
    <submittedName>
        <fullName evidence="1">Uncharacterized protein</fullName>
    </submittedName>
</protein>
<organism evidence="1 2">
    <name type="scientific">Roseicyclus marinus</name>
    <dbReference type="NCBI Taxonomy" id="2161673"/>
    <lineage>
        <taxon>Bacteria</taxon>
        <taxon>Pseudomonadati</taxon>
        <taxon>Pseudomonadota</taxon>
        <taxon>Alphaproteobacteria</taxon>
        <taxon>Rhodobacterales</taxon>
        <taxon>Roseobacteraceae</taxon>
        <taxon>Roseicyclus</taxon>
    </lineage>
</organism>
<dbReference type="KEGG" id="rmai:MACH21_10820"/>
<dbReference type="AlphaFoldDB" id="A0AA48H4Y8"/>
<evidence type="ECO:0000313" key="2">
    <source>
        <dbReference type="Proteomes" id="UP001337723"/>
    </source>
</evidence>
<gene>
    <name evidence="1" type="ORF">MACH21_10820</name>
</gene>
<dbReference type="RefSeq" id="WP_338275180.1">
    <property type="nucleotide sequence ID" value="NZ_AP027266.1"/>
</dbReference>